<dbReference type="PANTHER" id="PTHR30329">
    <property type="entry name" value="STATOR ELEMENT OF FLAGELLAR MOTOR COMPLEX"/>
    <property type="match status" value="1"/>
</dbReference>
<proteinExistence type="predicted"/>
<dbReference type="SUPFAM" id="SSF82171">
    <property type="entry name" value="DPP6 N-terminal domain-like"/>
    <property type="match status" value="1"/>
</dbReference>
<dbReference type="Gene3D" id="2.120.10.30">
    <property type="entry name" value="TolB, C-terminal domain"/>
    <property type="match status" value="1"/>
</dbReference>
<evidence type="ECO:0000259" key="7">
    <source>
        <dbReference type="PROSITE" id="PS51123"/>
    </source>
</evidence>
<evidence type="ECO:0000256" key="4">
    <source>
        <dbReference type="PROSITE-ProRule" id="PRU00339"/>
    </source>
</evidence>
<dbReference type="KEGG" id="ddo:I597_0340"/>
<dbReference type="GO" id="GO:0009279">
    <property type="term" value="C:cell outer membrane"/>
    <property type="evidence" value="ECO:0007669"/>
    <property type="project" value="UniProtKB-SubCell"/>
</dbReference>
<dbReference type="InterPro" id="IPR050330">
    <property type="entry name" value="Bact_OuterMem_StrucFunc"/>
</dbReference>
<dbReference type="PATRIC" id="fig|1300343.5.peg.342"/>
<dbReference type="Gene3D" id="1.25.40.10">
    <property type="entry name" value="Tetratricopeptide repeat domain"/>
    <property type="match status" value="1"/>
</dbReference>
<evidence type="ECO:0000256" key="3">
    <source>
        <dbReference type="ARBA" id="ARBA00023237"/>
    </source>
</evidence>
<gene>
    <name evidence="8" type="ORF">NV36_07365</name>
</gene>
<evidence type="ECO:0000313" key="8">
    <source>
        <dbReference type="EMBL" id="KGO06680.1"/>
    </source>
</evidence>
<dbReference type="PRINTS" id="PR01021">
    <property type="entry name" value="OMPADOMAIN"/>
</dbReference>
<keyword evidence="6" id="KW-0732">Signal</keyword>
<dbReference type="PANTHER" id="PTHR30329:SF21">
    <property type="entry name" value="LIPOPROTEIN YIAD-RELATED"/>
    <property type="match status" value="1"/>
</dbReference>
<dbReference type="AlphaFoldDB" id="A0A0A2H206"/>
<name>A0A0A2H206_9FLAO</name>
<dbReference type="CDD" id="cd07185">
    <property type="entry name" value="OmpA_C-like"/>
    <property type="match status" value="1"/>
</dbReference>
<dbReference type="InterPro" id="IPR008969">
    <property type="entry name" value="CarboxyPept-like_regulatory"/>
</dbReference>
<comment type="caution">
    <text evidence="8">The sequence shown here is derived from an EMBL/GenBank/DDBJ whole genome shotgun (WGS) entry which is preliminary data.</text>
</comment>
<dbReference type="Pfam" id="PF07676">
    <property type="entry name" value="PD40"/>
    <property type="match status" value="3"/>
</dbReference>
<feature type="domain" description="OmpA-like" evidence="7">
    <location>
        <begin position="513"/>
        <end position="632"/>
    </location>
</feature>
<dbReference type="InterPro" id="IPR036737">
    <property type="entry name" value="OmpA-like_sf"/>
</dbReference>
<accession>A0A0A2H206</accession>
<dbReference type="OrthoDB" id="9809364at2"/>
<dbReference type="SUPFAM" id="SSF48452">
    <property type="entry name" value="TPR-like"/>
    <property type="match status" value="1"/>
</dbReference>
<dbReference type="InterPro" id="IPR011659">
    <property type="entry name" value="WD40"/>
</dbReference>
<dbReference type="InterPro" id="IPR019734">
    <property type="entry name" value="TPR_rpt"/>
</dbReference>
<dbReference type="EMBL" id="JSAQ01000001">
    <property type="protein sequence ID" value="KGO06680.1"/>
    <property type="molecule type" value="Genomic_DNA"/>
</dbReference>
<keyword evidence="2 5" id="KW-0472">Membrane</keyword>
<dbReference type="RefSeq" id="WP_035325827.1">
    <property type="nucleotide sequence ID" value="NZ_CP015125.1"/>
</dbReference>
<dbReference type="Pfam" id="PF13620">
    <property type="entry name" value="CarboxypepD_reg"/>
    <property type="match status" value="1"/>
</dbReference>
<dbReference type="PROSITE" id="PS50005">
    <property type="entry name" value="TPR"/>
    <property type="match status" value="1"/>
</dbReference>
<evidence type="ECO:0000256" key="1">
    <source>
        <dbReference type="ARBA" id="ARBA00004442"/>
    </source>
</evidence>
<evidence type="ECO:0000256" key="5">
    <source>
        <dbReference type="PROSITE-ProRule" id="PRU00473"/>
    </source>
</evidence>
<dbReference type="Pfam" id="PF00691">
    <property type="entry name" value="OmpA"/>
    <property type="match status" value="1"/>
</dbReference>
<organism evidence="8 9">
    <name type="scientific">Dokdonia donghaensis DSW-1</name>
    <dbReference type="NCBI Taxonomy" id="1300343"/>
    <lineage>
        <taxon>Bacteria</taxon>
        <taxon>Pseudomonadati</taxon>
        <taxon>Bacteroidota</taxon>
        <taxon>Flavobacteriia</taxon>
        <taxon>Flavobacteriales</taxon>
        <taxon>Flavobacteriaceae</taxon>
        <taxon>Dokdonia</taxon>
    </lineage>
</organism>
<sequence>MKKFYLYILLLIFTATGAVAQNKDTKKADGLFEKLAYTEAITEYTKLIEKGKADKYVYAQLAESYAILGDTKKAVSFYKRAIKGKSAKLTPDLMYKYAQALKAEGNAADYKTWMQKFTQAKPNDSRSASFLKNSNYLSQLLSQEPAYTVTNAGALNTSYADYGSAVSNNTLYFASARNTNRKKHNLNDEPFLDIYTATLDGSKLGTASLLTGDVNTKYHEGKVAISPDGKRMYFDRNDYYKGSLDKDETGVNQINLYTAEKVGGKWVNIQSAPFNSDEFSTGHPAISPDGNTLYFSSDRPGGKGGSDLYMVTVNKDGTFGTPTALKNQINTEGTEVFPFIAQDGTLYFSSDGHIGMGGLDVFMSESKGANTYTIPQNAGPGINSPADDFSIYINQDTDTGFISSNRAGGKGGDDIYILGQLPPCDVDVALTVVNPAGEGIDKALVVVNNNKDNTSESDTATTTGKYLYQSKCNRTYTITASADGYKEAIQNITVGKSGVNQTITLEPIIDQVVVTETEVVLNPIYFDFDKSNIRPSAAAELDRLVNVMMQYPTMVISAESHTDIRGSESYNKNLSQRRANSMRDYVVSKGINASRISSIGKGESEPAIACGSNCTEDEHQLNRRSVFKIVTR</sequence>
<reference evidence="8 9" key="1">
    <citation type="submission" date="2014-10" db="EMBL/GenBank/DDBJ databases">
        <title>Draft genome sequence of the proteorhodopsin-containing marine bacterium Dokdonia donghaensis.</title>
        <authorList>
            <person name="Gomez-Consarnau L."/>
            <person name="Gonzalez J.M."/>
            <person name="Riedel T."/>
            <person name="Jaenicke S."/>
            <person name="Wagner-Doebler I."/>
            <person name="Fuhrman J.A."/>
        </authorList>
    </citation>
    <scope>NUCLEOTIDE SEQUENCE [LARGE SCALE GENOMIC DNA]</scope>
    <source>
        <strain evidence="8 9">DSW-1</strain>
    </source>
</reference>
<evidence type="ECO:0000256" key="6">
    <source>
        <dbReference type="SAM" id="SignalP"/>
    </source>
</evidence>
<dbReference type="SUPFAM" id="SSF49464">
    <property type="entry name" value="Carboxypeptidase regulatory domain-like"/>
    <property type="match status" value="1"/>
</dbReference>
<dbReference type="InterPro" id="IPR006664">
    <property type="entry name" value="OMP_bac"/>
</dbReference>
<comment type="subcellular location">
    <subcellularLocation>
        <location evidence="1">Cell outer membrane</location>
    </subcellularLocation>
</comment>
<dbReference type="PROSITE" id="PS51123">
    <property type="entry name" value="OMPA_2"/>
    <property type="match status" value="1"/>
</dbReference>
<dbReference type="Proteomes" id="UP000030140">
    <property type="component" value="Unassembled WGS sequence"/>
</dbReference>
<feature type="chain" id="PRO_5001988139" description="OmpA-like domain-containing protein" evidence="6">
    <location>
        <begin position="21"/>
        <end position="632"/>
    </location>
</feature>
<dbReference type="InterPro" id="IPR011990">
    <property type="entry name" value="TPR-like_helical_dom_sf"/>
</dbReference>
<evidence type="ECO:0000256" key="2">
    <source>
        <dbReference type="ARBA" id="ARBA00023136"/>
    </source>
</evidence>
<dbReference type="InterPro" id="IPR006665">
    <property type="entry name" value="OmpA-like"/>
</dbReference>
<feature type="signal peptide" evidence="6">
    <location>
        <begin position="1"/>
        <end position="20"/>
    </location>
</feature>
<dbReference type="InterPro" id="IPR011042">
    <property type="entry name" value="6-blade_b-propeller_TolB-like"/>
</dbReference>
<keyword evidence="9" id="KW-1185">Reference proteome</keyword>
<keyword evidence="4" id="KW-0802">TPR repeat</keyword>
<protein>
    <recommendedName>
        <fullName evidence="7">OmpA-like domain-containing protein</fullName>
    </recommendedName>
</protein>
<dbReference type="Gene3D" id="3.30.1330.60">
    <property type="entry name" value="OmpA-like domain"/>
    <property type="match status" value="1"/>
</dbReference>
<feature type="repeat" description="TPR" evidence="4">
    <location>
        <begin position="55"/>
        <end position="88"/>
    </location>
</feature>
<dbReference type="SUPFAM" id="SSF103088">
    <property type="entry name" value="OmpA-like"/>
    <property type="match status" value="1"/>
</dbReference>
<evidence type="ECO:0000313" key="9">
    <source>
        <dbReference type="Proteomes" id="UP000030140"/>
    </source>
</evidence>
<dbReference type="Gene3D" id="2.60.40.1120">
    <property type="entry name" value="Carboxypeptidase-like, regulatory domain"/>
    <property type="match status" value="1"/>
</dbReference>
<keyword evidence="3" id="KW-0998">Cell outer membrane</keyword>